<evidence type="ECO:0000259" key="1">
    <source>
        <dbReference type="Pfam" id="PF07905"/>
    </source>
</evidence>
<feature type="domain" description="Purine catabolism PurC-like" evidence="1">
    <location>
        <begin position="33"/>
        <end position="134"/>
    </location>
</feature>
<evidence type="ECO:0000259" key="2">
    <source>
        <dbReference type="Pfam" id="PF13556"/>
    </source>
</evidence>
<dbReference type="InterPro" id="IPR025736">
    <property type="entry name" value="PucR_C-HTH_dom"/>
</dbReference>
<reference evidence="3" key="1">
    <citation type="submission" date="2023-05" db="EMBL/GenBank/DDBJ databases">
        <title>Cataloging the Phylogenetic Diversity of Human Bladder Bacteria.</title>
        <authorList>
            <person name="Du J."/>
        </authorList>
    </citation>
    <scope>NUCLEOTIDE SEQUENCE</scope>
    <source>
        <strain evidence="3">UMB1231</strain>
    </source>
</reference>
<dbReference type="InterPro" id="IPR012914">
    <property type="entry name" value="PucR_dom"/>
</dbReference>
<dbReference type="PANTHER" id="PTHR33744">
    <property type="entry name" value="CARBOHYDRATE DIACID REGULATOR"/>
    <property type="match status" value="1"/>
</dbReference>
<dbReference type="InterPro" id="IPR051448">
    <property type="entry name" value="CdaR-like_regulators"/>
</dbReference>
<feature type="domain" description="PucR C-terminal helix-turn-helix" evidence="2">
    <location>
        <begin position="491"/>
        <end position="548"/>
    </location>
</feature>
<dbReference type="EMBL" id="JASOOE010000025">
    <property type="protein sequence ID" value="MDK7188093.1"/>
    <property type="molecule type" value="Genomic_DNA"/>
</dbReference>
<evidence type="ECO:0000313" key="4">
    <source>
        <dbReference type="Proteomes" id="UP001229251"/>
    </source>
</evidence>
<evidence type="ECO:0000313" key="3">
    <source>
        <dbReference type="EMBL" id="MDK7188093.1"/>
    </source>
</evidence>
<accession>A0AAJ1Q5I8</accession>
<organism evidence="3 4">
    <name type="scientific">Facklamia hominis</name>
    <dbReference type="NCBI Taxonomy" id="178214"/>
    <lineage>
        <taxon>Bacteria</taxon>
        <taxon>Bacillati</taxon>
        <taxon>Bacillota</taxon>
        <taxon>Bacilli</taxon>
        <taxon>Lactobacillales</taxon>
        <taxon>Aerococcaceae</taxon>
        <taxon>Facklamia</taxon>
    </lineage>
</organism>
<dbReference type="AlphaFoldDB" id="A0AAJ1Q5I8"/>
<sequence length="555" mass="64938">MNNFSSKHLNTSFMSLTVEDLLLNEEIKYIDYHSTKSGLLRKVENATIMDVRNISEYLRDYEVLMVGSYILDCLTEPFIINLSFKNISCIVTKIKYKSFITKNSLKLLDKYDIPIIFISNESPWSDIIIPIQKSIMDQKSDIIINNQNLFSDLISYLNNQHSLSNFCNIIYELTHLKLAIMNDNDQLIDYYDGINWHSFSIDFSKPTMVLQHLGNDINLNSIMGYIIEPNTLKNHAKIFIIPIKNTGNRLINYLLYSDNNFKKLPSDIISKLFIIDKVYSLKNTLLEEMKSSNLYYRNYIFNTLLKLDAPNKRIIDQLSLGLGQDIRNDCYCLIVSCGNGEEFNFIKKEFELENEIVQNTDISPTEPIVFQNKDSLVILIDGKTNYLKTICSNLYTHLTHKYPEENFFVSASNIHTYWEISIAYQETQFCLNFVINNPNFKNEHIIFYKKLGVLKILINHDSQLNTLLIEELKKNFYDPIINYDLNYRTDLFNTLVIFFNNNLSYKKTSDILYIHVNTLRARIKTIEKILDLDIMSVDAIVNIRIMLILKLHNFF</sequence>
<dbReference type="InterPro" id="IPR042070">
    <property type="entry name" value="PucR_C-HTH_sf"/>
</dbReference>
<protein>
    <submittedName>
        <fullName evidence="3">Helix-turn-helix domain-containing protein</fullName>
    </submittedName>
</protein>
<dbReference type="PANTHER" id="PTHR33744:SF16">
    <property type="entry name" value="CARBOHYDRATE DIACID REGULATOR"/>
    <property type="match status" value="1"/>
</dbReference>
<gene>
    <name evidence="3" type="ORF">QP433_08935</name>
</gene>
<comment type="caution">
    <text evidence="3">The sequence shown here is derived from an EMBL/GenBank/DDBJ whole genome shotgun (WGS) entry which is preliminary data.</text>
</comment>
<name>A0AAJ1Q5I8_9LACT</name>
<dbReference type="RefSeq" id="WP_285066508.1">
    <property type="nucleotide sequence ID" value="NZ_JASOOE010000025.1"/>
</dbReference>
<dbReference type="Pfam" id="PF13556">
    <property type="entry name" value="HTH_30"/>
    <property type="match status" value="1"/>
</dbReference>
<dbReference type="Pfam" id="PF07905">
    <property type="entry name" value="PucR"/>
    <property type="match status" value="1"/>
</dbReference>
<dbReference type="Gene3D" id="1.10.10.2840">
    <property type="entry name" value="PucR C-terminal helix-turn-helix domain"/>
    <property type="match status" value="1"/>
</dbReference>
<dbReference type="Proteomes" id="UP001229251">
    <property type="component" value="Unassembled WGS sequence"/>
</dbReference>
<proteinExistence type="predicted"/>